<organism evidence="2">
    <name type="scientific">Zea mays</name>
    <name type="common">Maize</name>
    <dbReference type="NCBI Taxonomy" id="4577"/>
    <lineage>
        <taxon>Eukaryota</taxon>
        <taxon>Viridiplantae</taxon>
        <taxon>Streptophyta</taxon>
        <taxon>Embryophyta</taxon>
        <taxon>Tracheophyta</taxon>
        <taxon>Spermatophyta</taxon>
        <taxon>Magnoliopsida</taxon>
        <taxon>Liliopsida</taxon>
        <taxon>Poales</taxon>
        <taxon>Poaceae</taxon>
        <taxon>PACMAD clade</taxon>
        <taxon>Panicoideae</taxon>
        <taxon>Andropogonodae</taxon>
        <taxon>Andropogoneae</taxon>
        <taxon>Tripsacinae</taxon>
        <taxon>Zea</taxon>
    </lineage>
</organism>
<evidence type="ECO:0000256" key="1">
    <source>
        <dbReference type="SAM" id="MobiDB-lite"/>
    </source>
</evidence>
<evidence type="ECO:0000313" key="2">
    <source>
        <dbReference type="EMBL" id="ACL52577.1"/>
    </source>
</evidence>
<proteinExistence type="evidence at transcript level"/>
<reference evidence="2" key="1">
    <citation type="journal article" date="2009" name="PLoS Genet.">
        <title>Sequencing, mapping, and analysis of 27,455 maize full-length cDNAs.</title>
        <authorList>
            <person name="Soderlund C."/>
            <person name="Descour A."/>
            <person name="Kudrna D."/>
            <person name="Bomhoff M."/>
            <person name="Boyd L."/>
            <person name="Currie J."/>
            <person name="Angelova A."/>
            <person name="Collura K."/>
            <person name="Wissotski M."/>
            <person name="Ashley E."/>
            <person name="Morrow D."/>
            <person name="Fernandes J."/>
            <person name="Walbot V."/>
            <person name="Yu Y."/>
        </authorList>
    </citation>
    <scope>NUCLEOTIDE SEQUENCE</scope>
    <source>
        <strain evidence="2">B73</strain>
    </source>
</reference>
<dbReference type="AlphaFoldDB" id="B7ZXC8"/>
<dbReference type="EMBL" id="BT053970">
    <property type="protein sequence ID" value="ACL52577.1"/>
    <property type="molecule type" value="mRNA"/>
</dbReference>
<accession>B7ZXC8</accession>
<protein>
    <submittedName>
        <fullName evidence="2">Uncharacterized protein</fullName>
    </submittedName>
</protein>
<sequence length="191" mass="21237">MTVAPNPRCRLLHRKRLFHRHRRLRLVLTRAWMAHAPLSSKCAVDTKLPCLTARSPAPPRSQVLRSSRSTILRPRPITHSSSPAPAPHPTRRSSVVAAIPAHATACAPPVPSANPSVIPTLPPSSSHHRLPRHPYPSGHLWRREDDVVRGGGRPDNPLLARPSLLRPLSLLSDGGMLPWKELKYRSRNSRL</sequence>
<name>B7ZXC8_MAIZE</name>
<feature type="region of interest" description="Disordered" evidence="1">
    <location>
        <begin position="56"/>
        <end position="93"/>
    </location>
</feature>